<accession>A0ACB0ZLZ7</accession>
<reference evidence="1" key="1">
    <citation type="submission" date="2023-11" db="EMBL/GenBank/DDBJ databases">
        <authorList>
            <person name="Poullet M."/>
        </authorList>
    </citation>
    <scope>NUCLEOTIDE SEQUENCE</scope>
    <source>
        <strain evidence="1">E1834</strain>
    </source>
</reference>
<evidence type="ECO:0000313" key="2">
    <source>
        <dbReference type="Proteomes" id="UP001497535"/>
    </source>
</evidence>
<proteinExistence type="predicted"/>
<comment type="caution">
    <text evidence="1">The sequence shown here is derived from an EMBL/GenBank/DDBJ whole genome shotgun (WGS) entry which is preliminary data.</text>
</comment>
<protein>
    <submittedName>
        <fullName evidence="1">Uncharacterized protein</fullName>
    </submittedName>
</protein>
<keyword evidence="2" id="KW-1185">Reference proteome</keyword>
<name>A0ACB0ZLZ7_MELEN</name>
<dbReference type="EMBL" id="CAVMJV010000040">
    <property type="protein sequence ID" value="CAK5079991.1"/>
    <property type="molecule type" value="Genomic_DNA"/>
</dbReference>
<evidence type="ECO:0000313" key="1">
    <source>
        <dbReference type="EMBL" id="CAK5079991.1"/>
    </source>
</evidence>
<dbReference type="Proteomes" id="UP001497535">
    <property type="component" value="Unassembled WGS sequence"/>
</dbReference>
<organism evidence="1 2">
    <name type="scientific">Meloidogyne enterolobii</name>
    <name type="common">Root-knot nematode worm</name>
    <name type="synonym">Meloidogyne mayaguensis</name>
    <dbReference type="NCBI Taxonomy" id="390850"/>
    <lineage>
        <taxon>Eukaryota</taxon>
        <taxon>Metazoa</taxon>
        <taxon>Ecdysozoa</taxon>
        <taxon>Nematoda</taxon>
        <taxon>Chromadorea</taxon>
        <taxon>Rhabditida</taxon>
        <taxon>Tylenchina</taxon>
        <taxon>Tylenchomorpha</taxon>
        <taxon>Tylenchoidea</taxon>
        <taxon>Meloidogynidae</taxon>
        <taxon>Meloidogyninae</taxon>
        <taxon>Meloidogyne</taxon>
    </lineage>
</organism>
<sequence length="120" mass="13925">MIEPTESEDKAELDRYCDSLIAIKQEIEQIAKGQLHIDLYKVGMKILNYLFLYIQNAPHTQAVLMADIWDRPYSREQAGWPKPWCLTPRKVWPSCGRIDDSFGDRNLVCMCPSVEELAHQ</sequence>
<gene>
    <name evidence="1" type="ORF">MENTE1834_LOCUS27140</name>
</gene>